<dbReference type="Proteomes" id="UP001597059">
    <property type="component" value="Unassembled WGS sequence"/>
</dbReference>
<dbReference type="InterPro" id="IPR037523">
    <property type="entry name" value="VOC_core"/>
</dbReference>
<dbReference type="EMBL" id="JBHTMN010000018">
    <property type="protein sequence ID" value="MFD1384718.1"/>
    <property type="molecule type" value="Genomic_DNA"/>
</dbReference>
<dbReference type="SUPFAM" id="SSF54593">
    <property type="entry name" value="Glyoxalase/Bleomycin resistance protein/Dihydroxybiphenyl dioxygenase"/>
    <property type="match status" value="1"/>
</dbReference>
<dbReference type="RefSeq" id="WP_377369210.1">
    <property type="nucleotide sequence ID" value="NZ_JBHTMN010000018.1"/>
</dbReference>
<evidence type="ECO:0000313" key="2">
    <source>
        <dbReference type="EMBL" id="MFD1384718.1"/>
    </source>
</evidence>
<reference evidence="3" key="1">
    <citation type="journal article" date="2019" name="Int. J. Syst. Evol. Microbiol.">
        <title>The Global Catalogue of Microorganisms (GCM) 10K type strain sequencing project: providing services to taxonomists for standard genome sequencing and annotation.</title>
        <authorList>
            <consortium name="The Broad Institute Genomics Platform"/>
            <consortium name="The Broad Institute Genome Sequencing Center for Infectious Disease"/>
            <person name="Wu L."/>
            <person name="Ma J."/>
        </authorList>
    </citation>
    <scope>NUCLEOTIDE SEQUENCE [LARGE SCALE GENOMIC DNA]</scope>
    <source>
        <strain evidence="3">JCM 30774</strain>
    </source>
</reference>
<name>A0ABW4B584_9GAMM</name>
<dbReference type="InterPro" id="IPR004360">
    <property type="entry name" value="Glyas_Fos-R_dOase_dom"/>
</dbReference>
<dbReference type="PROSITE" id="PS51819">
    <property type="entry name" value="VOC"/>
    <property type="match status" value="1"/>
</dbReference>
<comment type="caution">
    <text evidence="2">The sequence shown here is derived from an EMBL/GenBank/DDBJ whole genome shotgun (WGS) entry which is preliminary data.</text>
</comment>
<dbReference type="InterPro" id="IPR029068">
    <property type="entry name" value="Glyas_Bleomycin-R_OHBP_Dase"/>
</dbReference>
<evidence type="ECO:0000313" key="3">
    <source>
        <dbReference type="Proteomes" id="UP001597059"/>
    </source>
</evidence>
<accession>A0ABW4B584</accession>
<dbReference type="Gene3D" id="3.10.180.10">
    <property type="entry name" value="2,3-Dihydroxybiphenyl 1,2-Dioxygenase, domain 1"/>
    <property type="match status" value="1"/>
</dbReference>
<dbReference type="Pfam" id="PF00903">
    <property type="entry name" value="Glyoxalase"/>
    <property type="match status" value="1"/>
</dbReference>
<sequence length="126" mass="13876">MIDVEGSIVINRFEHLVLTVLDVERAVSFYQRVLGLPAVSSGQAVACGTQTIYFQVLGQEIRHHALEGAGSFCFTSDWSLDQIRTHLAKESIIILDESTPEAGLHSLFINDPDNNLIEIRVSHGAD</sequence>
<gene>
    <name evidence="2" type="ORF">ACFQ45_15225</name>
</gene>
<organism evidence="2 3">
    <name type="scientific">Rhodanobacter aciditrophus</name>
    <dbReference type="NCBI Taxonomy" id="1623218"/>
    <lineage>
        <taxon>Bacteria</taxon>
        <taxon>Pseudomonadati</taxon>
        <taxon>Pseudomonadota</taxon>
        <taxon>Gammaproteobacteria</taxon>
        <taxon>Lysobacterales</taxon>
        <taxon>Rhodanobacteraceae</taxon>
        <taxon>Rhodanobacter</taxon>
    </lineage>
</organism>
<proteinExistence type="predicted"/>
<feature type="domain" description="VOC" evidence="1">
    <location>
        <begin position="12"/>
        <end position="122"/>
    </location>
</feature>
<evidence type="ECO:0000259" key="1">
    <source>
        <dbReference type="PROSITE" id="PS51819"/>
    </source>
</evidence>
<keyword evidence="3" id="KW-1185">Reference proteome</keyword>
<protein>
    <submittedName>
        <fullName evidence="2">VOC family protein</fullName>
    </submittedName>
</protein>